<dbReference type="OrthoDB" id="1364040at2"/>
<accession>A0A5C6YYL7</accession>
<dbReference type="EMBL" id="VORT01000007">
    <property type="protein sequence ID" value="TXD72814.1"/>
    <property type="molecule type" value="Genomic_DNA"/>
</dbReference>
<dbReference type="AlphaFoldDB" id="A0A5C6YYL7"/>
<evidence type="ECO:0000313" key="2">
    <source>
        <dbReference type="Proteomes" id="UP000321497"/>
    </source>
</evidence>
<protein>
    <submittedName>
        <fullName evidence="1">Uncharacterized protein</fullName>
    </submittedName>
</protein>
<organism evidence="1 2">
    <name type="scientific">Aequorivita antarctica</name>
    <dbReference type="NCBI Taxonomy" id="153266"/>
    <lineage>
        <taxon>Bacteria</taxon>
        <taxon>Pseudomonadati</taxon>
        <taxon>Bacteroidota</taxon>
        <taxon>Flavobacteriia</taxon>
        <taxon>Flavobacteriales</taxon>
        <taxon>Flavobacteriaceae</taxon>
        <taxon>Aequorivita</taxon>
    </lineage>
</organism>
<proteinExistence type="predicted"/>
<keyword evidence="2" id="KW-1185">Reference proteome</keyword>
<sequence>MGYKLISSFFGKKEVDSISTTVVPKSVNFKTEKEEVFDLPTIFRDPFLGKYTIQKKEVSIKMPHRKVMKVRELIWPSIEYYGFLKGEKSNGSLLLFKINNKLERIRKGEKFEGLEIKEIYQDSVLIFFGNEKKIFVKK</sequence>
<dbReference type="RefSeq" id="WP_146744003.1">
    <property type="nucleotide sequence ID" value="NZ_UEGI01000010.1"/>
</dbReference>
<name>A0A5C6YYL7_9FLAO</name>
<dbReference type="Proteomes" id="UP000321497">
    <property type="component" value="Unassembled WGS sequence"/>
</dbReference>
<comment type="caution">
    <text evidence="1">The sequence shown here is derived from an EMBL/GenBank/DDBJ whole genome shotgun (WGS) entry which is preliminary data.</text>
</comment>
<evidence type="ECO:0000313" key="1">
    <source>
        <dbReference type="EMBL" id="TXD72814.1"/>
    </source>
</evidence>
<reference evidence="1 2" key="1">
    <citation type="submission" date="2019-08" db="EMBL/GenBank/DDBJ databases">
        <title>Genome of Aequorivita antarctica SW49 (type strain).</title>
        <authorList>
            <person name="Bowman J.P."/>
        </authorList>
    </citation>
    <scope>NUCLEOTIDE SEQUENCE [LARGE SCALE GENOMIC DNA]</scope>
    <source>
        <strain evidence="1 2">SW49</strain>
    </source>
</reference>
<gene>
    <name evidence="1" type="ORF">ESU54_11400</name>
</gene>